<evidence type="ECO:0000259" key="5">
    <source>
        <dbReference type="PROSITE" id="PS51898"/>
    </source>
</evidence>
<comment type="caution">
    <text evidence="6">The sequence shown here is derived from an EMBL/GenBank/DDBJ whole genome shotgun (WGS) entry which is preliminary data.</text>
</comment>
<keyword evidence="2" id="KW-0229">DNA integration</keyword>
<proteinExistence type="inferred from homology"/>
<gene>
    <name evidence="6" type="ORF">DFR37_107202</name>
</gene>
<sequence>MATILNRSRYTVAVKHREDLYKEFPCTAKQAAREYCKSLRSQGLKPKVAQLENKILVRIRNKGFPAEEGQFESMAEAEHFIQKVESEHREGKATTFLKSRKISFVQLLERYILQEGPKRPVPWETVEKYRFNKFLREGTGNFNVRERRKLAKELDVALQDLPKKLTPDHPWMQKPFADVTAEDIEDYIQVRQDEGLMPSTIDRELDSISAVFSVAINVWGYSVTENAMKKIRRPKYFNERDRRLKVDERRRLLLAACAEDNRRCYSSFVDEMMEQVRKGESFGTLTAAERKVRTKVLRAQFHARAEKECDPVSTLETLIVFLLCTAARRGEALALKWEHVDLEGRSAHFPMTKNGRPRTVPLRREIVNMLGDLPRKGDNVFNVSVDTLKNAWQRMLKGAAIKDLHVHDLRHEAISAIAETGKFSLIDLQAISGHKDVRMLLRYSHLCVRKLATRLDEVFAQEHEEDSAQKTIHRGRIRLPSGKGLKMGDLIQESIQAVAVREPEEVKLDMAALSRSAVVVEEKEQRAAA</sequence>
<dbReference type="GO" id="GO:0015074">
    <property type="term" value="P:DNA integration"/>
    <property type="evidence" value="ECO:0007669"/>
    <property type="project" value="UniProtKB-KW"/>
</dbReference>
<dbReference type="PANTHER" id="PTHR30349">
    <property type="entry name" value="PHAGE INTEGRASE-RELATED"/>
    <property type="match status" value="1"/>
</dbReference>
<dbReference type="Gene3D" id="1.10.150.130">
    <property type="match status" value="1"/>
</dbReference>
<dbReference type="Gene3D" id="1.10.443.10">
    <property type="entry name" value="Intergrase catalytic core"/>
    <property type="match status" value="1"/>
</dbReference>
<dbReference type="CDD" id="cd00796">
    <property type="entry name" value="INT_Rci_Hp1_C"/>
    <property type="match status" value="1"/>
</dbReference>
<evidence type="ECO:0000256" key="4">
    <source>
        <dbReference type="ARBA" id="ARBA00023172"/>
    </source>
</evidence>
<reference evidence="6 7" key="1">
    <citation type="submission" date="2018-06" db="EMBL/GenBank/DDBJ databases">
        <title>Genomic Encyclopedia of Type Strains, Phase IV (KMG-IV): sequencing the most valuable type-strain genomes for metagenomic binning, comparative biology and taxonomic classification.</title>
        <authorList>
            <person name="Goeker M."/>
        </authorList>
    </citation>
    <scope>NUCLEOTIDE SEQUENCE [LARGE SCALE GENOMIC DNA]</scope>
    <source>
        <strain evidence="6 7">DSM 25520</strain>
    </source>
</reference>
<dbReference type="Pfam" id="PF00589">
    <property type="entry name" value="Phage_integrase"/>
    <property type="match status" value="1"/>
</dbReference>
<evidence type="ECO:0000256" key="2">
    <source>
        <dbReference type="ARBA" id="ARBA00022908"/>
    </source>
</evidence>
<dbReference type="RefSeq" id="WP_113933988.1">
    <property type="nucleotide sequence ID" value="NZ_JACCEU010000008.1"/>
</dbReference>
<dbReference type="OrthoDB" id="662444at2"/>
<dbReference type="EMBL" id="QNRQ01000007">
    <property type="protein sequence ID" value="RBP38437.1"/>
    <property type="molecule type" value="Genomic_DNA"/>
</dbReference>
<name>A0A366H8M7_9BURK</name>
<dbReference type="GO" id="GO:0006310">
    <property type="term" value="P:DNA recombination"/>
    <property type="evidence" value="ECO:0007669"/>
    <property type="project" value="UniProtKB-KW"/>
</dbReference>
<protein>
    <submittedName>
        <fullName evidence="6">Site-specific recombinase XerD</fullName>
    </submittedName>
</protein>
<evidence type="ECO:0000313" key="7">
    <source>
        <dbReference type="Proteomes" id="UP000253628"/>
    </source>
</evidence>
<comment type="similarity">
    <text evidence="1">Belongs to the 'phage' integrase family.</text>
</comment>
<dbReference type="InterPro" id="IPR013762">
    <property type="entry name" value="Integrase-like_cat_sf"/>
</dbReference>
<accession>A0A366H8M7</accession>
<feature type="domain" description="Tyr recombinase" evidence="5">
    <location>
        <begin position="292"/>
        <end position="456"/>
    </location>
</feature>
<evidence type="ECO:0000256" key="3">
    <source>
        <dbReference type="ARBA" id="ARBA00023125"/>
    </source>
</evidence>
<dbReference type="Proteomes" id="UP000253628">
    <property type="component" value="Unassembled WGS sequence"/>
</dbReference>
<organism evidence="6 7">
    <name type="scientific">Eoetvoesiella caeni</name>
    <dbReference type="NCBI Taxonomy" id="645616"/>
    <lineage>
        <taxon>Bacteria</taxon>
        <taxon>Pseudomonadati</taxon>
        <taxon>Pseudomonadota</taxon>
        <taxon>Betaproteobacteria</taxon>
        <taxon>Burkholderiales</taxon>
        <taxon>Alcaligenaceae</taxon>
        <taxon>Eoetvoesiella</taxon>
    </lineage>
</organism>
<keyword evidence="7" id="KW-1185">Reference proteome</keyword>
<dbReference type="InterPro" id="IPR050090">
    <property type="entry name" value="Tyrosine_recombinase_XerCD"/>
</dbReference>
<evidence type="ECO:0000313" key="6">
    <source>
        <dbReference type="EMBL" id="RBP38437.1"/>
    </source>
</evidence>
<dbReference type="GO" id="GO:0003677">
    <property type="term" value="F:DNA binding"/>
    <property type="evidence" value="ECO:0007669"/>
    <property type="project" value="UniProtKB-KW"/>
</dbReference>
<dbReference type="InterPro" id="IPR010998">
    <property type="entry name" value="Integrase_recombinase_N"/>
</dbReference>
<dbReference type="AlphaFoldDB" id="A0A366H8M7"/>
<keyword evidence="4" id="KW-0233">DNA recombination</keyword>
<dbReference type="InterPro" id="IPR002104">
    <property type="entry name" value="Integrase_catalytic"/>
</dbReference>
<dbReference type="PROSITE" id="PS51898">
    <property type="entry name" value="TYR_RECOMBINASE"/>
    <property type="match status" value="1"/>
</dbReference>
<evidence type="ECO:0000256" key="1">
    <source>
        <dbReference type="ARBA" id="ARBA00008857"/>
    </source>
</evidence>
<dbReference type="PANTHER" id="PTHR30349:SF41">
    <property type="entry name" value="INTEGRASE_RECOMBINASE PROTEIN MJ0367-RELATED"/>
    <property type="match status" value="1"/>
</dbReference>
<dbReference type="SUPFAM" id="SSF56349">
    <property type="entry name" value="DNA breaking-rejoining enzymes"/>
    <property type="match status" value="2"/>
</dbReference>
<dbReference type="InterPro" id="IPR011010">
    <property type="entry name" value="DNA_brk_join_enz"/>
</dbReference>
<keyword evidence="3" id="KW-0238">DNA-binding</keyword>